<evidence type="ECO:0000256" key="5">
    <source>
        <dbReference type="ARBA" id="ARBA00022777"/>
    </source>
</evidence>
<feature type="domain" description="Histidine kinase" evidence="8">
    <location>
        <begin position="156"/>
        <end position="361"/>
    </location>
</feature>
<feature type="transmembrane region" description="Helical" evidence="7">
    <location>
        <begin position="44"/>
        <end position="68"/>
    </location>
</feature>
<evidence type="ECO:0000313" key="10">
    <source>
        <dbReference type="Proteomes" id="UP000304382"/>
    </source>
</evidence>
<keyword evidence="3" id="KW-0808">Transferase</keyword>
<dbReference type="Pfam" id="PF02518">
    <property type="entry name" value="HATPase_c"/>
    <property type="match status" value="1"/>
</dbReference>
<gene>
    <name evidence="9" type="ORF">Harman_08680</name>
</gene>
<evidence type="ECO:0000256" key="7">
    <source>
        <dbReference type="SAM" id="Phobius"/>
    </source>
</evidence>
<protein>
    <recommendedName>
        <fullName evidence="2">histidine kinase</fullName>
        <ecNumber evidence="2">2.7.13.3</ecNumber>
    </recommendedName>
</protein>
<dbReference type="AlphaFoldDB" id="A0A4C2EK04"/>
<dbReference type="SMART" id="SM00387">
    <property type="entry name" value="HATPase_c"/>
    <property type="match status" value="1"/>
</dbReference>
<evidence type="ECO:0000256" key="3">
    <source>
        <dbReference type="ARBA" id="ARBA00022679"/>
    </source>
</evidence>
<evidence type="ECO:0000259" key="8">
    <source>
        <dbReference type="PROSITE" id="PS50109"/>
    </source>
</evidence>
<dbReference type="InterPro" id="IPR003594">
    <property type="entry name" value="HATPase_dom"/>
</dbReference>
<keyword evidence="7" id="KW-0812">Transmembrane</keyword>
<feature type="transmembrane region" description="Helical" evidence="7">
    <location>
        <begin position="80"/>
        <end position="101"/>
    </location>
</feature>
<reference evidence="9 10" key="1">
    <citation type="submission" date="2019-02" db="EMBL/GenBank/DDBJ databases">
        <title>Haloarcula mannanilyticum sp. nov., a mannan degrading haloarchaeon isolated from commercial salt.</title>
        <authorList>
            <person name="Enomoto S."/>
            <person name="Shimane Y."/>
            <person name="Kamekura M."/>
            <person name="Ito T."/>
            <person name="Moriya O."/>
            <person name="Ihara K."/>
            <person name="Takahashi-Ando N."/>
            <person name="Fukushima Y."/>
            <person name="Yoshida Y."/>
            <person name="Usama R."/>
            <person name="Takai K."/>
            <person name="Minegishi H."/>
        </authorList>
    </citation>
    <scope>NUCLEOTIDE SEQUENCE [LARGE SCALE GENOMIC DNA]</scope>
    <source>
        <strain evidence="9 10">MD130-1</strain>
    </source>
</reference>
<dbReference type="InterPro" id="IPR005467">
    <property type="entry name" value="His_kinase_dom"/>
</dbReference>
<evidence type="ECO:0000256" key="1">
    <source>
        <dbReference type="ARBA" id="ARBA00000085"/>
    </source>
</evidence>
<dbReference type="EMBL" id="BIXZ01000001">
    <property type="protein sequence ID" value="GCF12933.1"/>
    <property type="molecule type" value="Genomic_DNA"/>
</dbReference>
<proteinExistence type="predicted"/>
<comment type="catalytic activity">
    <reaction evidence="1">
        <text>ATP + protein L-histidine = ADP + protein N-phospho-L-histidine.</text>
        <dbReference type="EC" id="2.7.13.3"/>
    </reaction>
</comment>
<name>A0A4C2EK04_9EURY</name>
<dbReference type="Proteomes" id="UP000304382">
    <property type="component" value="Unassembled WGS sequence"/>
</dbReference>
<dbReference type="PANTHER" id="PTHR44936:SF10">
    <property type="entry name" value="SENSOR PROTEIN RSTB"/>
    <property type="match status" value="1"/>
</dbReference>
<comment type="caution">
    <text evidence="9">The sequence shown here is derived from an EMBL/GenBank/DDBJ whole genome shotgun (WGS) entry which is preliminary data.</text>
</comment>
<evidence type="ECO:0000256" key="6">
    <source>
        <dbReference type="ARBA" id="ARBA00022840"/>
    </source>
</evidence>
<keyword evidence="6" id="KW-0067">ATP-binding</keyword>
<dbReference type="PRINTS" id="PR00344">
    <property type="entry name" value="BCTRLSENSOR"/>
</dbReference>
<feature type="transmembrane region" description="Helical" evidence="7">
    <location>
        <begin position="113"/>
        <end position="132"/>
    </location>
</feature>
<keyword evidence="10" id="KW-1185">Reference proteome</keyword>
<dbReference type="InterPro" id="IPR004358">
    <property type="entry name" value="Sig_transdc_His_kin-like_C"/>
</dbReference>
<dbReference type="PANTHER" id="PTHR44936">
    <property type="entry name" value="SENSOR PROTEIN CREC"/>
    <property type="match status" value="1"/>
</dbReference>
<dbReference type="SUPFAM" id="SSF55874">
    <property type="entry name" value="ATPase domain of HSP90 chaperone/DNA topoisomerase II/histidine kinase"/>
    <property type="match status" value="1"/>
</dbReference>
<accession>A0A4C2EK04</accession>
<dbReference type="GO" id="GO:0005524">
    <property type="term" value="F:ATP binding"/>
    <property type="evidence" value="ECO:0007669"/>
    <property type="project" value="UniProtKB-KW"/>
</dbReference>
<dbReference type="CDD" id="cd00075">
    <property type="entry name" value="HATPase"/>
    <property type="match status" value="1"/>
</dbReference>
<dbReference type="GO" id="GO:0004673">
    <property type="term" value="F:protein histidine kinase activity"/>
    <property type="evidence" value="ECO:0007669"/>
    <property type="project" value="UniProtKB-EC"/>
</dbReference>
<keyword evidence="4" id="KW-0547">Nucleotide-binding</keyword>
<keyword evidence="7" id="KW-0472">Membrane</keyword>
<dbReference type="InterPro" id="IPR036890">
    <property type="entry name" value="HATPase_C_sf"/>
</dbReference>
<dbReference type="InterPro" id="IPR050980">
    <property type="entry name" value="2C_sensor_his_kinase"/>
</dbReference>
<keyword evidence="5" id="KW-0418">Kinase</keyword>
<organism evidence="9 10">
    <name type="scientific">Haloarcula mannanilytica</name>
    <dbReference type="NCBI Taxonomy" id="2509225"/>
    <lineage>
        <taxon>Archaea</taxon>
        <taxon>Methanobacteriati</taxon>
        <taxon>Methanobacteriota</taxon>
        <taxon>Stenosarchaea group</taxon>
        <taxon>Halobacteria</taxon>
        <taxon>Halobacteriales</taxon>
        <taxon>Haloarculaceae</taxon>
        <taxon>Haloarcula</taxon>
    </lineage>
</organism>
<dbReference type="EC" id="2.7.13.3" evidence="2"/>
<sequence>MPVVSRQRVHVTTKRILGCGTLTLTGGGMGLVSARQLIGVTNGLVETVIAVFGLLIGLGFLAGSGVLLRSDLRTKHVLRVAGWNLLGIVATSAVLVLILLYQRASGATLLAPLFSGTIIVGVSATAHVLIGVNDVRRIRARNLARQREKTTVMNRLIRHDLKHSAQVLLGLGDALAGTPNPDVDDIGGRVRTVGADLAEIDSQVETVTDLIETDEVNREPVTIGSLIEDSVAELRPQFPDATVTVRTDESVRALAGDPLAIALSELIENALVHGGDPATVDIHVTAERKTVTVSVSDDGPGIPESERDLISGDQEVTQLTHSNGLGLWLSKWVVEAYGGTLEFGADDDDGATVTLRLDRAD</sequence>
<dbReference type="Gene3D" id="3.30.565.10">
    <property type="entry name" value="Histidine kinase-like ATPase, C-terminal domain"/>
    <property type="match status" value="1"/>
</dbReference>
<evidence type="ECO:0000313" key="9">
    <source>
        <dbReference type="EMBL" id="GCF12933.1"/>
    </source>
</evidence>
<evidence type="ECO:0000256" key="2">
    <source>
        <dbReference type="ARBA" id="ARBA00012438"/>
    </source>
</evidence>
<evidence type="ECO:0000256" key="4">
    <source>
        <dbReference type="ARBA" id="ARBA00022741"/>
    </source>
</evidence>
<dbReference type="PROSITE" id="PS50109">
    <property type="entry name" value="HIS_KIN"/>
    <property type="match status" value="1"/>
</dbReference>
<keyword evidence="7" id="KW-1133">Transmembrane helix</keyword>